<gene>
    <name evidence="1" type="ORF">QIS74_07109</name>
</gene>
<comment type="caution">
    <text evidence="1">The sequence shown here is derived from an EMBL/GenBank/DDBJ whole genome shotgun (WGS) entry which is preliminary data.</text>
</comment>
<reference evidence="1 2" key="1">
    <citation type="submission" date="2023-04" db="EMBL/GenBank/DDBJ databases">
        <title>Colletotrichum tabacum stain YC1 causing leaf anthracnose on Nicotiana tabacum(L.) cv.</title>
        <authorList>
            <person name="Ji Z."/>
            <person name="Wang M."/>
            <person name="Zhang J."/>
            <person name="Wang N."/>
            <person name="Zhou Z."/>
        </authorList>
    </citation>
    <scope>NUCLEOTIDE SEQUENCE [LARGE SCALE GENOMIC DNA]</scope>
    <source>
        <strain evidence="1 2">YC1</strain>
    </source>
</reference>
<protein>
    <recommendedName>
        <fullName evidence="3">F-box domain-containing protein</fullName>
    </recommendedName>
</protein>
<evidence type="ECO:0000313" key="1">
    <source>
        <dbReference type="EMBL" id="KAK6216995.1"/>
    </source>
</evidence>
<evidence type="ECO:0008006" key="3">
    <source>
        <dbReference type="Google" id="ProtNLM"/>
    </source>
</evidence>
<keyword evidence="2" id="KW-1185">Reference proteome</keyword>
<proteinExistence type="predicted"/>
<dbReference type="AlphaFoldDB" id="A0AAV9TAA8"/>
<dbReference type="Proteomes" id="UP001327957">
    <property type="component" value="Unassembled WGS sequence"/>
</dbReference>
<organism evidence="1 2">
    <name type="scientific">Colletotrichum tabaci</name>
    <dbReference type="NCBI Taxonomy" id="1209068"/>
    <lineage>
        <taxon>Eukaryota</taxon>
        <taxon>Fungi</taxon>
        <taxon>Dikarya</taxon>
        <taxon>Ascomycota</taxon>
        <taxon>Pezizomycotina</taxon>
        <taxon>Sordariomycetes</taxon>
        <taxon>Hypocreomycetidae</taxon>
        <taxon>Glomerellales</taxon>
        <taxon>Glomerellaceae</taxon>
        <taxon>Colletotrichum</taxon>
        <taxon>Colletotrichum destructivum species complex</taxon>
    </lineage>
</organism>
<sequence>MDPFKKLPAELRVEILVKIRCRRTTSQQLIQASPIMREQYLTSKEHITRTLLALDLDAEMVRDAMAVILCSPQYFSAA</sequence>
<name>A0AAV9TAA8_9PEZI</name>
<accession>A0AAV9TAA8</accession>
<dbReference type="EMBL" id="JASAOK010000039">
    <property type="protein sequence ID" value="KAK6216995.1"/>
    <property type="molecule type" value="Genomic_DNA"/>
</dbReference>
<evidence type="ECO:0000313" key="2">
    <source>
        <dbReference type="Proteomes" id="UP001327957"/>
    </source>
</evidence>